<dbReference type="SMART" id="SM00387">
    <property type="entry name" value="HATPase_c"/>
    <property type="match status" value="1"/>
</dbReference>
<dbReference type="InterPro" id="IPR000700">
    <property type="entry name" value="PAS-assoc_C"/>
</dbReference>
<dbReference type="SUPFAM" id="SSF55785">
    <property type="entry name" value="PYP-like sensor domain (PAS domain)"/>
    <property type="match status" value="2"/>
</dbReference>
<evidence type="ECO:0000256" key="5">
    <source>
        <dbReference type="ARBA" id="ARBA00022679"/>
    </source>
</evidence>
<feature type="domain" description="PAC" evidence="16">
    <location>
        <begin position="258"/>
        <end position="310"/>
    </location>
</feature>
<comment type="similarity">
    <text evidence="2">In the N-terminal section; belongs to the phytochrome family.</text>
</comment>
<dbReference type="Pfam" id="PF00512">
    <property type="entry name" value="HisKA"/>
    <property type="match status" value="1"/>
</dbReference>
<keyword evidence="5" id="KW-0808">Transferase</keyword>
<protein>
    <recommendedName>
        <fullName evidence="12">Circadian input-output histidine kinase CikA</fullName>
        <ecNumber evidence="3">2.7.13.3</ecNumber>
    </recommendedName>
    <alternativeName>
        <fullName evidence="11">Sensory/regulatory protein RpfC</fullName>
    </alternativeName>
</protein>
<dbReference type="SUPFAM" id="SSF55874">
    <property type="entry name" value="ATPase domain of HSP90 chaperone/DNA topoisomerase II/histidine kinase"/>
    <property type="match status" value="1"/>
</dbReference>
<keyword evidence="4" id="KW-0597">Phosphoprotein</keyword>
<dbReference type="OrthoDB" id="9813394at2"/>
<feature type="domain" description="PAC" evidence="16">
    <location>
        <begin position="117"/>
        <end position="169"/>
    </location>
</feature>
<evidence type="ECO:0000313" key="18">
    <source>
        <dbReference type="Proteomes" id="UP000430670"/>
    </source>
</evidence>
<dbReference type="CDD" id="cd00082">
    <property type="entry name" value="HisKA"/>
    <property type="match status" value="1"/>
</dbReference>
<dbReference type="PROSITE" id="PS50113">
    <property type="entry name" value="PAC"/>
    <property type="match status" value="2"/>
</dbReference>
<dbReference type="FunFam" id="3.30.565.10:FF:000010">
    <property type="entry name" value="Sensor histidine kinase RcsC"/>
    <property type="match status" value="1"/>
</dbReference>
<dbReference type="InterPro" id="IPR035965">
    <property type="entry name" value="PAS-like_dom_sf"/>
</dbReference>
<dbReference type="InterPro" id="IPR013656">
    <property type="entry name" value="PAS_4"/>
</dbReference>
<dbReference type="EC" id="2.7.13.3" evidence="3"/>
<dbReference type="InterPro" id="IPR003661">
    <property type="entry name" value="HisK_dim/P_dom"/>
</dbReference>
<dbReference type="InterPro" id="IPR005467">
    <property type="entry name" value="His_kinase_dom"/>
</dbReference>
<evidence type="ECO:0000256" key="10">
    <source>
        <dbReference type="ARBA" id="ARBA00064003"/>
    </source>
</evidence>
<evidence type="ECO:0000256" key="4">
    <source>
        <dbReference type="ARBA" id="ARBA00022553"/>
    </source>
</evidence>
<dbReference type="InterPro" id="IPR000014">
    <property type="entry name" value="PAS"/>
</dbReference>
<dbReference type="PANTHER" id="PTHR45339:SF5">
    <property type="entry name" value="HISTIDINE KINASE"/>
    <property type="match status" value="1"/>
</dbReference>
<feature type="domain" description="Histidine kinase" evidence="14">
    <location>
        <begin position="328"/>
        <end position="549"/>
    </location>
</feature>
<keyword evidence="8" id="KW-0067">ATP-binding</keyword>
<accession>A0A6I3SM62</accession>
<dbReference type="FunFam" id="1.10.287.130:FF:000002">
    <property type="entry name" value="Two-component osmosensing histidine kinase"/>
    <property type="match status" value="1"/>
</dbReference>
<keyword evidence="13" id="KW-0175">Coiled coil</keyword>
<dbReference type="Pfam" id="PF13426">
    <property type="entry name" value="PAS_9"/>
    <property type="match status" value="1"/>
</dbReference>
<evidence type="ECO:0000256" key="2">
    <source>
        <dbReference type="ARBA" id="ARBA00006402"/>
    </source>
</evidence>
<evidence type="ECO:0000313" key="17">
    <source>
        <dbReference type="EMBL" id="MTV50063.1"/>
    </source>
</evidence>
<dbReference type="SMART" id="SM00091">
    <property type="entry name" value="PAS"/>
    <property type="match status" value="1"/>
</dbReference>
<dbReference type="Pfam" id="PF02518">
    <property type="entry name" value="HATPase_c"/>
    <property type="match status" value="1"/>
</dbReference>
<dbReference type="PRINTS" id="PR00344">
    <property type="entry name" value="BCTRLSENSOR"/>
</dbReference>
<comment type="subunit">
    <text evidence="10">At low DSF concentrations, interacts with RpfF.</text>
</comment>
<dbReference type="Proteomes" id="UP000430670">
    <property type="component" value="Unassembled WGS sequence"/>
</dbReference>
<keyword evidence="7" id="KW-0418">Kinase</keyword>
<keyword evidence="9" id="KW-0902">Two-component regulatory system</keyword>
<dbReference type="AlphaFoldDB" id="A0A6I3SM62"/>
<comment type="caution">
    <text evidence="17">The sequence shown here is derived from an EMBL/GenBank/DDBJ whole genome shotgun (WGS) entry which is preliminary data.</text>
</comment>
<comment type="catalytic activity">
    <reaction evidence="1">
        <text>ATP + protein L-histidine = ADP + protein N-phospho-L-histidine.</text>
        <dbReference type="EC" id="2.7.13.3"/>
    </reaction>
</comment>
<evidence type="ECO:0000259" key="15">
    <source>
        <dbReference type="PROSITE" id="PS50112"/>
    </source>
</evidence>
<dbReference type="SMART" id="SM00388">
    <property type="entry name" value="HisKA"/>
    <property type="match status" value="1"/>
</dbReference>
<dbReference type="Pfam" id="PF08448">
    <property type="entry name" value="PAS_4"/>
    <property type="match status" value="1"/>
</dbReference>
<evidence type="ECO:0000259" key="16">
    <source>
        <dbReference type="PROSITE" id="PS50113"/>
    </source>
</evidence>
<dbReference type="PROSITE" id="PS50112">
    <property type="entry name" value="PAS"/>
    <property type="match status" value="1"/>
</dbReference>
<proteinExistence type="inferred from homology"/>
<evidence type="ECO:0000256" key="12">
    <source>
        <dbReference type="ARBA" id="ARBA00074306"/>
    </source>
</evidence>
<dbReference type="InterPro" id="IPR003594">
    <property type="entry name" value="HATPase_dom"/>
</dbReference>
<organism evidence="17 18">
    <name type="scientific">Heliobacterium mobile</name>
    <name type="common">Heliobacillus mobilis</name>
    <dbReference type="NCBI Taxonomy" id="28064"/>
    <lineage>
        <taxon>Bacteria</taxon>
        <taxon>Bacillati</taxon>
        <taxon>Bacillota</taxon>
        <taxon>Clostridia</taxon>
        <taxon>Eubacteriales</taxon>
        <taxon>Heliobacteriaceae</taxon>
        <taxon>Heliobacterium</taxon>
    </lineage>
</organism>
<name>A0A6I3SM62_HELMO</name>
<gene>
    <name evidence="17" type="ORF">GJ688_13890</name>
</gene>
<feature type="domain" description="PAS" evidence="15">
    <location>
        <begin position="44"/>
        <end position="114"/>
    </location>
</feature>
<evidence type="ECO:0000259" key="14">
    <source>
        <dbReference type="PROSITE" id="PS50109"/>
    </source>
</evidence>
<evidence type="ECO:0000256" key="3">
    <source>
        <dbReference type="ARBA" id="ARBA00012438"/>
    </source>
</evidence>
<dbReference type="CDD" id="cd16922">
    <property type="entry name" value="HATPase_EvgS-ArcB-TorS-like"/>
    <property type="match status" value="1"/>
</dbReference>
<dbReference type="CDD" id="cd00130">
    <property type="entry name" value="PAS"/>
    <property type="match status" value="1"/>
</dbReference>
<evidence type="ECO:0000256" key="7">
    <source>
        <dbReference type="ARBA" id="ARBA00022777"/>
    </source>
</evidence>
<dbReference type="Gene3D" id="1.10.287.130">
    <property type="match status" value="1"/>
</dbReference>
<dbReference type="GO" id="GO:0000155">
    <property type="term" value="F:phosphorelay sensor kinase activity"/>
    <property type="evidence" value="ECO:0007669"/>
    <property type="project" value="InterPro"/>
</dbReference>
<evidence type="ECO:0000256" key="13">
    <source>
        <dbReference type="SAM" id="Coils"/>
    </source>
</evidence>
<dbReference type="GO" id="GO:0005524">
    <property type="term" value="F:ATP binding"/>
    <property type="evidence" value="ECO:0007669"/>
    <property type="project" value="UniProtKB-KW"/>
</dbReference>
<dbReference type="PROSITE" id="PS50109">
    <property type="entry name" value="HIS_KIN"/>
    <property type="match status" value="1"/>
</dbReference>
<dbReference type="InterPro" id="IPR004358">
    <property type="entry name" value="Sig_transdc_His_kin-like_C"/>
</dbReference>
<dbReference type="Gene3D" id="3.30.450.20">
    <property type="entry name" value="PAS domain"/>
    <property type="match status" value="2"/>
</dbReference>
<dbReference type="NCBIfam" id="TIGR00229">
    <property type="entry name" value="sensory_box"/>
    <property type="match status" value="1"/>
</dbReference>
<evidence type="ECO:0000256" key="11">
    <source>
        <dbReference type="ARBA" id="ARBA00068150"/>
    </source>
</evidence>
<sequence length="558" mass="64207">MKVVILMEDVEQKSREQLIEELELLKQEHNYLLLKHQATLKLNKNNITNTILNIVSDLVFIKDVNGVWIYCNQAFCNFIGLDKTDVIGKTDYDLFPKDAAEFFCEQDRLVLNEKAPRKNEESITYPDGKKLYFEAIKSPFYEEDGKICGLIGIVRDITQYKLIINELEESQKKLEMFFSQSMYGFFYMMLDEPVHWNDTVDKEETLEYVFDHERVTKLNDAILVHYRATREDLIGMTPRMIFSSNPDLGKLLWRRLLDEGKLKYEFYAGTDMFVEADYRCFYDNEGRILGHFGIERDVTEQKKTIEELEQAKEAADAANKAKSQFLANMSHEIRTPMNAIYGMAELLMDTQLTEEQYEYAKTIRESNEALLTIINDILDISKIESGKLVMEFVEVSLEETISSVVNLMGFKAIEKGIKLNTVINIDKHCVLMTDPLRLRQVLLNLVSNAIKFTQEGEVLLRVWTEQTIDSGKIVRFEIIDTGIGIRLEDQKQIFQPFTQVDGSTSRMYGGTGLGLSISKRLVELMGGTIGLHSELGKGTTFWFTISLIEHGPLIYSVV</sequence>
<keyword evidence="6" id="KW-0547">Nucleotide-binding</keyword>
<dbReference type="InterPro" id="IPR036097">
    <property type="entry name" value="HisK_dim/P_sf"/>
</dbReference>
<dbReference type="EMBL" id="WNKU01000018">
    <property type="protein sequence ID" value="MTV50063.1"/>
    <property type="molecule type" value="Genomic_DNA"/>
</dbReference>
<dbReference type="SUPFAM" id="SSF47384">
    <property type="entry name" value="Homodimeric domain of signal transducing histidine kinase"/>
    <property type="match status" value="1"/>
</dbReference>
<feature type="coiled-coil region" evidence="13">
    <location>
        <begin position="298"/>
        <end position="328"/>
    </location>
</feature>
<evidence type="ECO:0000256" key="1">
    <source>
        <dbReference type="ARBA" id="ARBA00000085"/>
    </source>
</evidence>
<dbReference type="Gene3D" id="3.30.565.10">
    <property type="entry name" value="Histidine kinase-like ATPase, C-terminal domain"/>
    <property type="match status" value="1"/>
</dbReference>
<dbReference type="PANTHER" id="PTHR45339">
    <property type="entry name" value="HYBRID SIGNAL TRANSDUCTION HISTIDINE KINASE J"/>
    <property type="match status" value="1"/>
</dbReference>
<feature type="coiled-coil region" evidence="13">
    <location>
        <begin position="8"/>
        <end position="35"/>
    </location>
</feature>
<evidence type="ECO:0000256" key="8">
    <source>
        <dbReference type="ARBA" id="ARBA00022840"/>
    </source>
</evidence>
<evidence type="ECO:0000256" key="9">
    <source>
        <dbReference type="ARBA" id="ARBA00023012"/>
    </source>
</evidence>
<keyword evidence="18" id="KW-1185">Reference proteome</keyword>
<reference evidence="17 18" key="1">
    <citation type="submission" date="2019-11" db="EMBL/GenBank/DDBJ databases">
        <title>Whole-genome sequence of a the green, strictly anaerobic photosynthetic bacterium Heliobacillus mobilis DSM 6151.</title>
        <authorList>
            <person name="Kyndt J.A."/>
            <person name="Meyer T.E."/>
        </authorList>
    </citation>
    <scope>NUCLEOTIDE SEQUENCE [LARGE SCALE GENOMIC DNA]</scope>
    <source>
        <strain evidence="17 18">DSM 6151</strain>
    </source>
</reference>
<dbReference type="InterPro" id="IPR036890">
    <property type="entry name" value="HATPase_C_sf"/>
</dbReference>
<evidence type="ECO:0000256" key="6">
    <source>
        <dbReference type="ARBA" id="ARBA00022741"/>
    </source>
</evidence>